<feature type="region of interest" description="Disordered" evidence="1">
    <location>
        <begin position="1"/>
        <end position="51"/>
    </location>
</feature>
<feature type="compositionally biased region" description="Polar residues" evidence="1">
    <location>
        <begin position="361"/>
        <end position="396"/>
    </location>
</feature>
<dbReference type="Gene3D" id="3.15.10.10">
    <property type="entry name" value="Bactericidal permeability-increasing protein, domain 1"/>
    <property type="match status" value="1"/>
</dbReference>
<accession>A0ABP9YLV6</accession>
<feature type="region of interest" description="Disordered" evidence="1">
    <location>
        <begin position="239"/>
        <end position="314"/>
    </location>
</feature>
<feature type="region of interest" description="Disordered" evidence="1">
    <location>
        <begin position="877"/>
        <end position="964"/>
    </location>
</feature>
<dbReference type="PANTHER" id="PTHR31138:SF1">
    <property type="entry name" value="PDZ DOMAIN-CONTAINING PROTEIN"/>
    <property type="match status" value="1"/>
</dbReference>
<feature type="compositionally biased region" description="Low complexity" evidence="1">
    <location>
        <begin position="890"/>
        <end position="900"/>
    </location>
</feature>
<keyword evidence="5" id="KW-1185">Reference proteome</keyword>
<feature type="domain" description="HAM1-like C-terminal" evidence="2">
    <location>
        <begin position="770"/>
        <end position="884"/>
    </location>
</feature>
<reference evidence="4 5" key="1">
    <citation type="submission" date="2024-04" db="EMBL/GenBank/DDBJ databases">
        <title>genome sequences of Mucor flavus KT1a and Helicostylum pulchrum KT1b strains isolated from the surface of a dry-aged beef.</title>
        <authorList>
            <person name="Toyotome T."/>
            <person name="Hosono M."/>
            <person name="Torimaru M."/>
            <person name="Fukuda K."/>
            <person name="Mikami N."/>
        </authorList>
    </citation>
    <scope>NUCLEOTIDE SEQUENCE [LARGE SCALE GENOMIC DNA]</scope>
    <source>
        <strain evidence="4 5">KT1a</strain>
    </source>
</reference>
<evidence type="ECO:0000259" key="3">
    <source>
        <dbReference type="Pfam" id="PF19343"/>
    </source>
</evidence>
<name>A0ABP9YLV6_9FUNG</name>
<dbReference type="Proteomes" id="UP001473302">
    <property type="component" value="Unassembled WGS sequence"/>
</dbReference>
<evidence type="ECO:0000313" key="4">
    <source>
        <dbReference type="EMBL" id="GAA5807832.1"/>
    </source>
</evidence>
<dbReference type="Pfam" id="PF14613">
    <property type="entry name" value="HAM1_C"/>
    <property type="match status" value="1"/>
</dbReference>
<dbReference type="PANTHER" id="PTHR31138">
    <property type="entry name" value="CHROMOSOME 19, WHOLE GENOME SHOTGUN SEQUENCE"/>
    <property type="match status" value="1"/>
</dbReference>
<feature type="domain" description="HAM1-like N-terminal" evidence="3">
    <location>
        <begin position="45"/>
        <end position="217"/>
    </location>
</feature>
<comment type="caution">
    <text evidence="4">The sequence shown here is derived from an EMBL/GenBank/DDBJ whole genome shotgun (WGS) entry which is preliminary data.</text>
</comment>
<dbReference type="Pfam" id="PF19343">
    <property type="entry name" value="HAM1_N"/>
    <property type="match status" value="2"/>
</dbReference>
<sequence>MNNTSTFTKPNNNEVRTSATSSPRHSKDQHVNKADLPLSETDPDAARQKATEDKLQLLGTIQALQQGRMPHNAQLDELLGKLISNKVITSREHLMSADGKILLNDFRKLLKTVQKTLAVKNKDELFQSLVYHLHCMESPITKDKLGESMKVSNQKEINEEGKKGSDALFQIGKLILLNNEFRSLLGELIDISQEIFSSVSSKAGDSLANAGNGLQNGENHPNKSGKHLVDKLLDKALDPNRKTSDMNHVNASHPPMHDDTHRSSIHDQEPHLVSSPQDDPRRQGLLNTGDSVHPISLPGSFPTANSVDGKPSITEQPRIDQHRMGIQQHGVADSLGQQQQQHGVADSLGQQQQQQGVLGNHNPQQPYEQASIGNPIQQNTVDQDNRNSTTNKYQQKVESHPLYQKSKNEMYEHKDYARNTFKEKLPKEKQDELLDRLRSSLAQVQKHPEYQGAISTLIRLIKVWSTRVSQVSEEVKTHSKQGDSTDQANSRERSERELKAIIECWAQGNSIDPLLRGVRDVMHDMQNDDQLRQFYQNVIRYVDRLASEPGYVQREESSQEGRQLMDKGNQLIKGRYSEHLDYLSAESRKIIRLMSEDEISKELNHRVATIHRDLWMDGEGNPAFKPHLLNDIRMTLLPAFIDEIKYIPIPRIEYSDPQYDIAIENLVISGDTLLPNVFETKVDSFNSFSLKSDVKTSPSRQSLYIRMSEIQADINDVVFYYKKKTGFPKLTDHGVASLTVGGKGISISLRIQSVVDNPAKTFKVTSCKCNVDNLKVKVNDSNHDMLYKALQPLILGSIRKQIARAIELKITNLLNQGDHKLTNYMVELNQNLQNKAHQALPEEEQQSQKPPSLSQARPRPGLFSTIVNIINSNIKTKVQKRNEAKRMERMSTMSPTSPTSIHSKTQNEGQDFNHGQDRGINQRLSHGLHSDKYHNSNSPVANENDPHVNLDKYHDSNSPLATDHHLRENTPHVVDHTDPLDRQHHDASSMATDRHNFIASPPLSPSPKNNSSNVPSVGNSQPTTITPPNHYKLAQDLSDAQQQYSTEQLNRQQF</sequence>
<gene>
    <name evidence="4" type="ORF">MFLAVUS_001211</name>
</gene>
<feature type="compositionally biased region" description="Polar residues" evidence="1">
    <location>
        <begin position="1"/>
        <end position="23"/>
    </location>
</feature>
<dbReference type="InterPro" id="IPR027842">
    <property type="entry name" value="HAM1-like_C"/>
</dbReference>
<feature type="domain" description="HAM1-like N-terminal" evidence="3">
    <location>
        <begin position="318"/>
        <end position="754"/>
    </location>
</feature>
<proteinExistence type="predicted"/>
<feature type="region of interest" description="Disordered" evidence="1">
    <location>
        <begin position="838"/>
        <end position="859"/>
    </location>
</feature>
<evidence type="ECO:0000259" key="2">
    <source>
        <dbReference type="Pfam" id="PF14613"/>
    </source>
</evidence>
<feature type="compositionally biased region" description="Basic and acidic residues" evidence="1">
    <location>
        <begin position="880"/>
        <end position="889"/>
    </location>
</feature>
<feature type="compositionally biased region" description="Basic and acidic residues" evidence="1">
    <location>
        <begin position="255"/>
        <end position="270"/>
    </location>
</feature>
<dbReference type="InterPro" id="IPR017943">
    <property type="entry name" value="Bactericidal_perm-incr_a/b_dom"/>
</dbReference>
<feature type="region of interest" description="Disordered" evidence="1">
    <location>
        <begin position="996"/>
        <end position="1030"/>
    </location>
</feature>
<dbReference type="SUPFAM" id="SSF55394">
    <property type="entry name" value="Bactericidal permeability-increasing protein, BPI"/>
    <property type="match status" value="1"/>
</dbReference>
<feature type="region of interest" description="Disordered" evidence="1">
    <location>
        <begin position="473"/>
        <end position="493"/>
    </location>
</feature>
<feature type="compositionally biased region" description="Low complexity" evidence="1">
    <location>
        <begin position="1006"/>
        <end position="1022"/>
    </location>
</feature>
<feature type="compositionally biased region" description="Basic and acidic residues" evidence="1">
    <location>
        <begin position="944"/>
        <end position="955"/>
    </location>
</feature>
<dbReference type="InterPro" id="IPR045967">
    <property type="entry name" value="HAM1-like_N"/>
</dbReference>
<organism evidence="4 5">
    <name type="scientific">Mucor flavus</name>
    <dbReference type="NCBI Taxonomy" id="439312"/>
    <lineage>
        <taxon>Eukaryota</taxon>
        <taxon>Fungi</taxon>
        <taxon>Fungi incertae sedis</taxon>
        <taxon>Mucoromycota</taxon>
        <taxon>Mucoromycotina</taxon>
        <taxon>Mucoromycetes</taxon>
        <taxon>Mucorales</taxon>
        <taxon>Mucorineae</taxon>
        <taxon>Mucoraceae</taxon>
        <taxon>Mucor</taxon>
    </lineage>
</organism>
<protein>
    <submittedName>
        <fullName evidence="4">Uncharacterized protein</fullName>
    </submittedName>
</protein>
<dbReference type="EMBL" id="BAABUK010000003">
    <property type="protein sequence ID" value="GAA5807832.1"/>
    <property type="molecule type" value="Genomic_DNA"/>
</dbReference>
<evidence type="ECO:0000256" key="1">
    <source>
        <dbReference type="SAM" id="MobiDB-lite"/>
    </source>
</evidence>
<feature type="compositionally biased region" description="Polar residues" evidence="1">
    <location>
        <begin position="901"/>
        <end position="910"/>
    </location>
</feature>
<evidence type="ECO:0000313" key="5">
    <source>
        <dbReference type="Proteomes" id="UP001473302"/>
    </source>
</evidence>
<feature type="region of interest" description="Disordered" evidence="1">
    <location>
        <begin position="330"/>
        <end position="411"/>
    </location>
</feature>